<feature type="domain" description="DUF7791" evidence="3">
    <location>
        <begin position="555"/>
        <end position="688"/>
    </location>
</feature>
<evidence type="ECO:0000256" key="1">
    <source>
        <dbReference type="ARBA" id="ARBA00022737"/>
    </source>
</evidence>
<dbReference type="InterPro" id="IPR056884">
    <property type="entry name" value="NPHP3-like_N"/>
</dbReference>
<evidence type="ECO:0000259" key="2">
    <source>
        <dbReference type="Pfam" id="PF24883"/>
    </source>
</evidence>
<dbReference type="AlphaFoldDB" id="A0A2J6Q8E7"/>
<dbReference type="EMBL" id="KZ613477">
    <property type="protein sequence ID" value="PMD22533.1"/>
    <property type="molecule type" value="Genomic_DNA"/>
</dbReference>
<keyword evidence="5" id="KW-1185">Reference proteome</keyword>
<evidence type="ECO:0000313" key="4">
    <source>
        <dbReference type="EMBL" id="PMD22533.1"/>
    </source>
</evidence>
<dbReference type="InterPro" id="IPR027417">
    <property type="entry name" value="P-loop_NTPase"/>
</dbReference>
<dbReference type="Proteomes" id="UP000235672">
    <property type="component" value="Unassembled WGS sequence"/>
</dbReference>
<dbReference type="STRING" id="1745343.A0A2J6Q8E7"/>
<organism evidence="4 5">
    <name type="scientific">Hyaloscypha hepaticicola</name>
    <dbReference type="NCBI Taxonomy" id="2082293"/>
    <lineage>
        <taxon>Eukaryota</taxon>
        <taxon>Fungi</taxon>
        <taxon>Dikarya</taxon>
        <taxon>Ascomycota</taxon>
        <taxon>Pezizomycotina</taxon>
        <taxon>Leotiomycetes</taxon>
        <taxon>Helotiales</taxon>
        <taxon>Hyaloscyphaceae</taxon>
        <taxon>Hyaloscypha</taxon>
    </lineage>
</organism>
<accession>A0A2J6Q8E7</accession>
<name>A0A2J6Q8E7_9HELO</name>
<feature type="domain" description="Nephrocystin 3-like N-terminal" evidence="2">
    <location>
        <begin position="281"/>
        <end position="445"/>
    </location>
</feature>
<dbReference type="Gene3D" id="3.40.50.300">
    <property type="entry name" value="P-loop containing nucleotide triphosphate hydrolases"/>
    <property type="match status" value="1"/>
</dbReference>
<dbReference type="OrthoDB" id="443402at2759"/>
<dbReference type="PANTHER" id="PTHR10039">
    <property type="entry name" value="AMELOGENIN"/>
    <property type="match status" value="1"/>
</dbReference>
<keyword evidence="1" id="KW-0677">Repeat</keyword>
<gene>
    <name evidence="4" type="ORF">NA56DRAFT_570112</name>
</gene>
<dbReference type="SUPFAM" id="SSF52540">
    <property type="entry name" value="P-loop containing nucleoside triphosphate hydrolases"/>
    <property type="match status" value="1"/>
</dbReference>
<proteinExistence type="predicted"/>
<evidence type="ECO:0000259" key="3">
    <source>
        <dbReference type="Pfam" id="PF25053"/>
    </source>
</evidence>
<feature type="non-terminal residue" evidence="4">
    <location>
        <position position="700"/>
    </location>
</feature>
<dbReference type="PANTHER" id="PTHR10039:SF5">
    <property type="entry name" value="NACHT DOMAIN-CONTAINING PROTEIN"/>
    <property type="match status" value="1"/>
</dbReference>
<evidence type="ECO:0000313" key="5">
    <source>
        <dbReference type="Proteomes" id="UP000235672"/>
    </source>
</evidence>
<reference evidence="4 5" key="1">
    <citation type="submission" date="2016-05" db="EMBL/GenBank/DDBJ databases">
        <title>A degradative enzymes factory behind the ericoid mycorrhizal symbiosis.</title>
        <authorList>
            <consortium name="DOE Joint Genome Institute"/>
            <person name="Martino E."/>
            <person name="Morin E."/>
            <person name="Grelet G."/>
            <person name="Kuo A."/>
            <person name="Kohler A."/>
            <person name="Daghino S."/>
            <person name="Barry K."/>
            <person name="Choi C."/>
            <person name="Cichocki N."/>
            <person name="Clum A."/>
            <person name="Copeland A."/>
            <person name="Hainaut M."/>
            <person name="Haridas S."/>
            <person name="Labutti K."/>
            <person name="Lindquist E."/>
            <person name="Lipzen A."/>
            <person name="Khouja H.-R."/>
            <person name="Murat C."/>
            <person name="Ohm R."/>
            <person name="Olson A."/>
            <person name="Spatafora J."/>
            <person name="Veneault-Fourrey C."/>
            <person name="Henrissat B."/>
            <person name="Grigoriev I."/>
            <person name="Martin F."/>
            <person name="Perotto S."/>
        </authorList>
    </citation>
    <scope>NUCLEOTIDE SEQUENCE [LARGE SCALE GENOMIC DNA]</scope>
    <source>
        <strain evidence="4 5">UAMH 7357</strain>
    </source>
</reference>
<dbReference type="InterPro" id="IPR056693">
    <property type="entry name" value="DUF7791"/>
</dbReference>
<dbReference type="Pfam" id="PF25053">
    <property type="entry name" value="DUF7791"/>
    <property type="match status" value="1"/>
</dbReference>
<protein>
    <submittedName>
        <fullName evidence="4">Uncharacterized protein</fullName>
    </submittedName>
</protein>
<dbReference type="Pfam" id="PF24883">
    <property type="entry name" value="NPHP3_N"/>
    <property type="match status" value="1"/>
</dbReference>
<sequence>MDPATALGVASSIVQLVSFTGDLISKGNEICKSVNGALSENRELETIAASLQELSSELPWTLFNDSKRSLSKTEKQMQDLSHGCKTLSTQLLDAVKALKISGSPTRWKSFRQALLIVWQEPKIIALETRLERYRRQLDTVLLISLKESIESISEGTNKHERISSRVLGKNPTDEWKAELIDSLYTENWQSKREQDLAIFSAKLSAGSKQEKEFTDQSRILEKLRFKNMEDRAEGIAATHANTFNWIFIDEEDSAHDYRNVPKFGTSVKNEVSKSGDIPWDNFVKWLQEDSALYWITGKPGSGKSTLMKYLHNDPRIPALLQHWSGELPLTIAGFFFWNSGTEMQMSKLGLLQTLLHCALGNDCKLIPTLFPERWRSYMLLGGSHHPWSMSELLRAFKILISDSSRAFFFLIDGLDEFDGEGAELADFIQDAVLLRTNVKICVASRPWLVFEDAFQRLPSLRLEVLTSADIYLFVTEKLCGNRMFLELQKLQPQEAECLISEVTAKPSGVFLWVRLVVASLLEGLRDGDSIQDLRERLLELPSDLERLFSKILDQLNPAYFRQASIYLQLVGTAHKIPLSLLDLSLAEDEFQRTTSFQIQPMSPDEVSFRTETMRRRLSSRCKGLLEVTWSGETGIFIVQYLHRTVKDYLRRADIWRHIISGAEPFNPDLILAGTFLHAMKVMTLSRDTFKTFWKYFKLCL</sequence>